<accession>A0A8D8R974</accession>
<feature type="transmembrane region" description="Helical" evidence="1">
    <location>
        <begin position="6"/>
        <end position="27"/>
    </location>
</feature>
<proteinExistence type="predicted"/>
<keyword evidence="1" id="KW-0472">Membrane</keyword>
<keyword evidence="1" id="KW-0812">Transmembrane</keyword>
<dbReference type="AlphaFoldDB" id="A0A8D8R974"/>
<protein>
    <submittedName>
        <fullName evidence="2">Uncharacterized protein</fullName>
    </submittedName>
</protein>
<dbReference type="EMBL" id="HBUF01136346">
    <property type="protein sequence ID" value="CAG6645300.1"/>
    <property type="molecule type" value="Transcribed_RNA"/>
</dbReference>
<reference evidence="2" key="1">
    <citation type="submission" date="2021-05" db="EMBL/GenBank/DDBJ databases">
        <authorList>
            <person name="Alioto T."/>
            <person name="Alioto T."/>
            <person name="Gomez Garrido J."/>
        </authorList>
    </citation>
    <scope>NUCLEOTIDE SEQUENCE</scope>
</reference>
<evidence type="ECO:0000313" key="2">
    <source>
        <dbReference type="EMBL" id="CAG6645300.1"/>
    </source>
</evidence>
<dbReference type="EMBL" id="HBUF01136347">
    <property type="protein sequence ID" value="CAG6645301.1"/>
    <property type="molecule type" value="Transcribed_RNA"/>
</dbReference>
<sequence length="114" mass="13103">MYVIQNLNLMFCYCLFMVPGFMGCPCLPKLLNFSMFMFAKQLSTRSSLFSLAEFMRCTSPFLSFISVLDVFLLYCIMIVFCLSHLSFLDFLSPSALVDHLRKMTSIPNPCMSRS</sequence>
<evidence type="ECO:0000256" key="1">
    <source>
        <dbReference type="SAM" id="Phobius"/>
    </source>
</evidence>
<organism evidence="2">
    <name type="scientific">Cacopsylla melanoneura</name>
    <dbReference type="NCBI Taxonomy" id="428564"/>
    <lineage>
        <taxon>Eukaryota</taxon>
        <taxon>Metazoa</taxon>
        <taxon>Ecdysozoa</taxon>
        <taxon>Arthropoda</taxon>
        <taxon>Hexapoda</taxon>
        <taxon>Insecta</taxon>
        <taxon>Pterygota</taxon>
        <taxon>Neoptera</taxon>
        <taxon>Paraneoptera</taxon>
        <taxon>Hemiptera</taxon>
        <taxon>Sternorrhyncha</taxon>
        <taxon>Psylloidea</taxon>
        <taxon>Psyllidae</taxon>
        <taxon>Psyllinae</taxon>
        <taxon>Cacopsylla</taxon>
    </lineage>
</organism>
<keyword evidence="1" id="KW-1133">Transmembrane helix</keyword>
<name>A0A8D8R974_9HEMI</name>